<keyword evidence="3" id="KW-0597">Phosphoprotein</keyword>
<dbReference type="InterPro" id="IPR035965">
    <property type="entry name" value="PAS-like_dom_sf"/>
</dbReference>
<keyword evidence="13" id="KW-1185">Reference proteome</keyword>
<dbReference type="InterPro" id="IPR000014">
    <property type="entry name" value="PAS"/>
</dbReference>
<evidence type="ECO:0000256" key="2">
    <source>
        <dbReference type="ARBA" id="ARBA00012438"/>
    </source>
</evidence>
<keyword evidence="6" id="KW-0808">Transferase</keyword>
<dbReference type="InterPro" id="IPR003018">
    <property type="entry name" value="GAF"/>
</dbReference>
<gene>
    <name evidence="12" type="ORF">LHA35_10435</name>
</gene>
<dbReference type="Proteomes" id="UP001139311">
    <property type="component" value="Unassembled WGS sequence"/>
</dbReference>
<sequence>MAAFEETGASNGSAPASPADRQEEDRLAALHRYRILDTPEEEPFNRVAMLACDLLRVEIALISLVDDTRQWFKARIGIDVQQTPRSCAFCAHAIWSDPEEVFVVPDATRDPRFADNPLVTGEPHVRFYAGAPMRTPDGFALGTVCVIGTTPRPDGISAHERRWLTALAGLAMDELELRLQARRAREAAEAEARLRRAQEAAGVVAFEASSAAGHHNALRGALRRLLGLSDGAPLELHGRPAIAHPEERPRLEEAARRLAAEGGALLEEFRVTMPDGAVLWAQIRGEVQRGSAEDPAAWRVSGLLRDVTERRRADERQVLMTRELDHRAKNALAVVLAALRLTPAEDPRAYASAVEGRVAALARAHTLLTERRWAGADLRDLVCGELRSFLTPAAPGEPPRAQVAGPPVMLAAQAAQPLSMALHELATNAIKHGALSVPQGRVAVTWSIAPEDGALRLRWAESEGPEIAGPPQRPGFGSRVMRGTITDQLGGRIDWQWAPAGLICELSLPAARIFADATVPAGHRAA</sequence>
<dbReference type="Gene3D" id="3.30.450.20">
    <property type="entry name" value="PAS domain"/>
    <property type="match status" value="1"/>
</dbReference>
<evidence type="ECO:0000256" key="4">
    <source>
        <dbReference type="ARBA" id="ARBA00022630"/>
    </source>
</evidence>
<dbReference type="InterPro" id="IPR029016">
    <property type="entry name" value="GAF-like_dom_sf"/>
</dbReference>
<dbReference type="SMART" id="SM00065">
    <property type="entry name" value="GAF"/>
    <property type="match status" value="1"/>
</dbReference>
<keyword evidence="5" id="KW-0288">FMN</keyword>
<dbReference type="InterPro" id="IPR011102">
    <property type="entry name" value="Sig_transdc_His_kinase_HWE"/>
</dbReference>
<dbReference type="Gene3D" id="3.30.565.10">
    <property type="entry name" value="Histidine kinase-like ATPase, C-terminal domain"/>
    <property type="match status" value="1"/>
</dbReference>
<evidence type="ECO:0000259" key="11">
    <source>
        <dbReference type="PROSITE" id="PS50113"/>
    </source>
</evidence>
<dbReference type="PROSITE" id="PS50113">
    <property type="entry name" value="PAC"/>
    <property type="match status" value="1"/>
</dbReference>
<dbReference type="CDD" id="cd00130">
    <property type="entry name" value="PAS"/>
    <property type="match status" value="1"/>
</dbReference>
<feature type="region of interest" description="Disordered" evidence="10">
    <location>
        <begin position="1"/>
        <end position="23"/>
    </location>
</feature>
<dbReference type="PANTHER" id="PTHR43102:SF2">
    <property type="entry name" value="GAF DOMAIN-CONTAINING PROTEIN"/>
    <property type="match status" value="1"/>
</dbReference>
<feature type="domain" description="PAC" evidence="11">
    <location>
        <begin position="265"/>
        <end position="319"/>
    </location>
</feature>
<name>A0A9X1IC73_9PROT</name>
<evidence type="ECO:0000256" key="5">
    <source>
        <dbReference type="ARBA" id="ARBA00022643"/>
    </source>
</evidence>
<dbReference type="EMBL" id="JAJAQI010000013">
    <property type="protein sequence ID" value="MCB4822150.1"/>
    <property type="molecule type" value="Genomic_DNA"/>
</dbReference>
<proteinExistence type="predicted"/>
<feature type="compositionally biased region" description="Low complexity" evidence="10">
    <location>
        <begin position="8"/>
        <end position="19"/>
    </location>
</feature>
<dbReference type="Pfam" id="PF07536">
    <property type="entry name" value="HWE_HK"/>
    <property type="match status" value="1"/>
</dbReference>
<dbReference type="InterPro" id="IPR000700">
    <property type="entry name" value="PAS-assoc_C"/>
</dbReference>
<dbReference type="EC" id="2.7.13.3" evidence="2"/>
<evidence type="ECO:0000256" key="8">
    <source>
        <dbReference type="ARBA" id="ARBA00022777"/>
    </source>
</evidence>
<evidence type="ECO:0000313" key="13">
    <source>
        <dbReference type="Proteomes" id="UP001139311"/>
    </source>
</evidence>
<dbReference type="SUPFAM" id="SSF55874">
    <property type="entry name" value="ATPase domain of HSP90 chaperone/DNA topoisomerase II/histidine kinase"/>
    <property type="match status" value="1"/>
</dbReference>
<organism evidence="12 13">
    <name type="scientific">Roseicella aerolata</name>
    <dbReference type="NCBI Taxonomy" id="2883479"/>
    <lineage>
        <taxon>Bacteria</taxon>
        <taxon>Pseudomonadati</taxon>
        <taxon>Pseudomonadota</taxon>
        <taxon>Alphaproteobacteria</taxon>
        <taxon>Acetobacterales</taxon>
        <taxon>Roseomonadaceae</taxon>
        <taxon>Roseicella</taxon>
    </lineage>
</organism>
<dbReference type="SUPFAM" id="SSF55781">
    <property type="entry name" value="GAF domain-like"/>
    <property type="match status" value="1"/>
</dbReference>
<evidence type="ECO:0000256" key="10">
    <source>
        <dbReference type="SAM" id="MobiDB-lite"/>
    </source>
</evidence>
<dbReference type="InterPro" id="IPR013655">
    <property type="entry name" value="PAS_fold_3"/>
</dbReference>
<accession>A0A9X1IC73</accession>
<dbReference type="Gene3D" id="3.30.450.40">
    <property type="match status" value="1"/>
</dbReference>
<dbReference type="GO" id="GO:0005524">
    <property type="term" value="F:ATP binding"/>
    <property type="evidence" value="ECO:0007669"/>
    <property type="project" value="UniProtKB-KW"/>
</dbReference>
<dbReference type="SMART" id="SM00911">
    <property type="entry name" value="HWE_HK"/>
    <property type="match status" value="1"/>
</dbReference>
<dbReference type="PANTHER" id="PTHR43102">
    <property type="entry name" value="SLR1143 PROTEIN"/>
    <property type="match status" value="1"/>
</dbReference>
<evidence type="ECO:0000313" key="12">
    <source>
        <dbReference type="EMBL" id="MCB4822150.1"/>
    </source>
</evidence>
<dbReference type="AlphaFoldDB" id="A0A9X1IC73"/>
<comment type="catalytic activity">
    <reaction evidence="1">
        <text>ATP + protein L-histidine = ADP + protein N-phospho-L-histidine.</text>
        <dbReference type="EC" id="2.7.13.3"/>
    </reaction>
</comment>
<reference evidence="12" key="1">
    <citation type="submission" date="2021-10" db="EMBL/GenBank/DDBJ databases">
        <title>Roseicella aerolatum sp. nov., isolated from aerosols of e-waste dismantling site.</title>
        <authorList>
            <person name="Qin T."/>
        </authorList>
    </citation>
    <scope>NUCLEOTIDE SEQUENCE</scope>
    <source>
        <strain evidence="12">GB24</strain>
    </source>
</reference>
<comment type="caution">
    <text evidence="12">The sequence shown here is derived from an EMBL/GenBank/DDBJ whole genome shotgun (WGS) entry which is preliminary data.</text>
</comment>
<keyword evidence="8" id="KW-0418">Kinase</keyword>
<keyword evidence="4" id="KW-0285">Flavoprotein</keyword>
<keyword evidence="9" id="KW-0067">ATP-binding</keyword>
<evidence type="ECO:0000256" key="3">
    <source>
        <dbReference type="ARBA" id="ARBA00022553"/>
    </source>
</evidence>
<evidence type="ECO:0000256" key="9">
    <source>
        <dbReference type="ARBA" id="ARBA00022840"/>
    </source>
</evidence>
<protein>
    <recommendedName>
        <fullName evidence="2">histidine kinase</fullName>
        <ecNumber evidence="2">2.7.13.3</ecNumber>
    </recommendedName>
</protein>
<evidence type="ECO:0000256" key="6">
    <source>
        <dbReference type="ARBA" id="ARBA00022679"/>
    </source>
</evidence>
<keyword evidence="7" id="KW-0547">Nucleotide-binding</keyword>
<dbReference type="GO" id="GO:0004673">
    <property type="term" value="F:protein histidine kinase activity"/>
    <property type="evidence" value="ECO:0007669"/>
    <property type="project" value="UniProtKB-EC"/>
</dbReference>
<evidence type="ECO:0000256" key="7">
    <source>
        <dbReference type="ARBA" id="ARBA00022741"/>
    </source>
</evidence>
<dbReference type="Pfam" id="PF08447">
    <property type="entry name" value="PAS_3"/>
    <property type="match status" value="1"/>
</dbReference>
<dbReference type="RefSeq" id="WP_226608022.1">
    <property type="nucleotide sequence ID" value="NZ_JAJAQI010000013.1"/>
</dbReference>
<dbReference type="SUPFAM" id="SSF55785">
    <property type="entry name" value="PYP-like sensor domain (PAS domain)"/>
    <property type="match status" value="1"/>
</dbReference>
<dbReference type="Pfam" id="PF01590">
    <property type="entry name" value="GAF"/>
    <property type="match status" value="1"/>
</dbReference>
<dbReference type="InterPro" id="IPR036890">
    <property type="entry name" value="HATPase_C_sf"/>
</dbReference>
<evidence type="ECO:0000256" key="1">
    <source>
        <dbReference type="ARBA" id="ARBA00000085"/>
    </source>
</evidence>